<dbReference type="PANTHER" id="PTHR32308:SF0">
    <property type="entry name" value="HPCH_HPAI ALDOLASE_CITRATE LYASE DOMAIN-CONTAINING PROTEIN"/>
    <property type="match status" value="1"/>
</dbReference>
<comment type="caution">
    <text evidence="7">The sequence shown here is derived from an EMBL/GenBank/DDBJ whole genome shotgun (WGS) entry which is preliminary data.</text>
</comment>
<reference evidence="7 8" key="1">
    <citation type="submission" date="2019-11" db="EMBL/GenBank/DDBJ databases">
        <title>Metabolism of dissolved organic matter in forest soils.</title>
        <authorList>
            <person name="Cyle K.T."/>
            <person name="Wilhelm R.C."/>
            <person name="Martinez C.E."/>
        </authorList>
    </citation>
    <scope>NUCLEOTIDE SEQUENCE [LARGE SCALE GENOMIC DNA]</scope>
    <source>
        <strain evidence="7 8">5N</strain>
    </source>
</reference>
<proteinExistence type="predicted"/>
<sequence>MKLRSMLFVPADSERKLDKALGSRADALILDLEDAVAPARKPAAREAAAAFVAAQAKALPASLFVRINPLDSGLALDDLAAVVVPGLAGIMLPKTTSAEDVRRLGLYLDALESRAGMARGTVHVVPVATETAQAMLTMASFVPGIPRLAALTWGAEDLSAALGAISNREADGSLSPLYVFANSMCLCAAAAAGVDAIDTLHADFRDGDGLAAACAVARRRGFRGKIAIHPDQVDIINEAFTPSEAEIAAARRIVDAFAAQPQAGTLSFDGVMVDLPHLKQARRTLGLDD</sequence>
<evidence type="ECO:0000256" key="5">
    <source>
        <dbReference type="PIRSR" id="PIRSR015582-2"/>
    </source>
</evidence>
<dbReference type="PANTHER" id="PTHR32308">
    <property type="entry name" value="LYASE BETA SUBUNIT, PUTATIVE (AFU_ORTHOLOGUE AFUA_4G13030)-RELATED"/>
    <property type="match status" value="1"/>
</dbReference>
<evidence type="ECO:0000256" key="1">
    <source>
        <dbReference type="ARBA" id="ARBA00001946"/>
    </source>
</evidence>
<accession>A0A972NP95</accession>
<dbReference type="InterPro" id="IPR011206">
    <property type="entry name" value="Citrate_lyase_beta/mcl1/mcl2"/>
</dbReference>
<dbReference type="SUPFAM" id="SSF51621">
    <property type="entry name" value="Phosphoenolpyruvate/pyruvate domain"/>
    <property type="match status" value="1"/>
</dbReference>
<keyword evidence="7" id="KW-0456">Lyase</keyword>
<feature type="binding site" evidence="5">
    <location>
        <position position="157"/>
    </location>
    <ligand>
        <name>Mg(2+)</name>
        <dbReference type="ChEBI" id="CHEBI:18420"/>
    </ligand>
</feature>
<dbReference type="Pfam" id="PF03328">
    <property type="entry name" value="HpcH_HpaI"/>
    <property type="match status" value="1"/>
</dbReference>
<dbReference type="AlphaFoldDB" id="A0A972NP95"/>
<name>A0A972NP95_9BURK</name>
<gene>
    <name evidence="7" type="ORF">GNZ13_21490</name>
</gene>
<comment type="cofactor">
    <cofactor evidence="1">
        <name>Mg(2+)</name>
        <dbReference type="ChEBI" id="CHEBI:18420"/>
    </cofactor>
</comment>
<evidence type="ECO:0000256" key="3">
    <source>
        <dbReference type="ARBA" id="ARBA00022842"/>
    </source>
</evidence>
<dbReference type="GO" id="GO:0006107">
    <property type="term" value="P:oxaloacetate metabolic process"/>
    <property type="evidence" value="ECO:0007669"/>
    <property type="project" value="TreeGrafter"/>
</dbReference>
<feature type="domain" description="HpcH/HpaI aldolase/citrate lyase" evidence="6">
    <location>
        <begin position="4"/>
        <end position="230"/>
    </location>
</feature>
<dbReference type="Gene3D" id="3.20.20.60">
    <property type="entry name" value="Phosphoenolpyruvate-binding domains"/>
    <property type="match status" value="1"/>
</dbReference>
<feature type="binding site" evidence="5">
    <location>
        <position position="130"/>
    </location>
    <ligand>
        <name>Mg(2+)</name>
        <dbReference type="ChEBI" id="CHEBI:18420"/>
    </ligand>
</feature>
<feature type="binding site" evidence="4">
    <location>
        <position position="66"/>
    </location>
    <ligand>
        <name>substrate</name>
    </ligand>
</feature>
<keyword evidence="3 5" id="KW-0460">Magnesium</keyword>
<evidence type="ECO:0000256" key="4">
    <source>
        <dbReference type="PIRSR" id="PIRSR015582-1"/>
    </source>
</evidence>
<protein>
    <submittedName>
        <fullName evidence="7">CoA ester lyase</fullName>
    </submittedName>
</protein>
<dbReference type="GO" id="GO:0000287">
    <property type="term" value="F:magnesium ion binding"/>
    <property type="evidence" value="ECO:0007669"/>
    <property type="project" value="TreeGrafter"/>
</dbReference>
<dbReference type="EMBL" id="WOEZ01000115">
    <property type="protein sequence ID" value="NPT57081.1"/>
    <property type="molecule type" value="Genomic_DNA"/>
</dbReference>
<dbReference type="Proteomes" id="UP000655523">
    <property type="component" value="Unassembled WGS sequence"/>
</dbReference>
<keyword evidence="8" id="KW-1185">Reference proteome</keyword>
<dbReference type="RefSeq" id="WP_172167916.1">
    <property type="nucleotide sequence ID" value="NZ_WOEZ01000115.1"/>
</dbReference>
<feature type="binding site" evidence="4">
    <location>
        <position position="130"/>
    </location>
    <ligand>
        <name>substrate</name>
    </ligand>
</feature>
<dbReference type="InterPro" id="IPR005000">
    <property type="entry name" value="Aldolase/citrate-lyase_domain"/>
</dbReference>
<dbReference type="PIRSF" id="PIRSF015582">
    <property type="entry name" value="Cit_lyase_B"/>
    <property type="match status" value="1"/>
</dbReference>
<keyword evidence="2 5" id="KW-0479">Metal-binding</keyword>
<dbReference type="InterPro" id="IPR015813">
    <property type="entry name" value="Pyrv/PenolPyrv_kinase-like_dom"/>
</dbReference>
<organism evidence="7 8">
    <name type="scientific">Paraburkholderia elongata</name>
    <dbReference type="NCBI Taxonomy" id="2675747"/>
    <lineage>
        <taxon>Bacteria</taxon>
        <taxon>Pseudomonadati</taxon>
        <taxon>Pseudomonadota</taxon>
        <taxon>Betaproteobacteria</taxon>
        <taxon>Burkholderiales</taxon>
        <taxon>Burkholderiaceae</taxon>
        <taxon>Paraburkholderia</taxon>
    </lineage>
</organism>
<evidence type="ECO:0000256" key="2">
    <source>
        <dbReference type="ARBA" id="ARBA00022723"/>
    </source>
</evidence>
<evidence type="ECO:0000313" key="8">
    <source>
        <dbReference type="Proteomes" id="UP000655523"/>
    </source>
</evidence>
<evidence type="ECO:0000259" key="6">
    <source>
        <dbReference type="Pfam" id="PF03328"/>
    </source>
</evidence>
<dbReference type="InterPro" id="IPR040442">
    <property type="entry name" value="Pyrv_kinase-like_dom_sf"/>
</dbReference>
<evidence type="ECO:0000313" key="7">
    <source>
        <dbReference type="EMBL" id="NPT57081.1"/>
    </source>
</evidence>
<dbReference type="GO" id="GO:0016829">
    <property type="term" value="F:lyase activity"/>
    <property type="evidence" value="ECO:0007669"/>
    <property type="project" value="UniProtKB-KW"/>
</dbReference>